<dbReference type="AlphaFoldDB" id="A0A926WIL3"/>
<sequence length="292" mass="34479">MLQDAFLERISQQLYPKEKETYEQLCFPLRWHPRNYTQSQGFISQQIAKQLNMNTESKSFQNLSSGLSLFIARSADKIWKNFQEEMIADGFTVERTGQRGQPRNEDQSPYHVTYQWLWEKKFPRMAWELAKKEAYPVKDEMEMIPYEIPVPDDNRMITARIPREETLQKEKDYRLKLNLPNTGYLLLINESANGDKCLISPSKAYAEIPSCRLSQPLYLPPDNDRHRAPLAFGTEKELFLAIVTEQEITLSWINEYYRNEDVDLDEQHLFEIFQDVGKLSDCQIFQRVFKVS</sequence>
<dbReference type="EMBL" id="JACJQU010000004">
    <property type="protein sequence ID" value="MBD2293863.1"/>
    <property type="molecule type" value="Genomic_DNA"/>
</dbReference>
<accession>A0A926WIL3</accession>
<dbReference type="RefSeq" id="WP_190559653.1">
    <property type="nucleotide sequence ID" value="NZ_JACJQU010000004.1"/>
</dbReference>
<reference evidence="2" key="1">
    <citation type="journal article" date="2020" name="ISME J.">
        <title>Comparative genomics reveals insights into cyanobacterial evolution and habitat adaptation.</title>
        <authorList>
            <person name="Chen M.Y."/>
            <person name="Teng W.K."/>
            <person name="Zhao L."/>
            <person name="Hu C.X."/>
            <person name="Zhou Y.K."/>
            <person name="Han B.P."/>
            <person name="Song L.R."/>
            <person name="Shu W.S."/>
        </authorList>
    </citation>
    <scope>NUCLEOTIDE SEQUENCE [LARGE SCALE GENOMIC DNA]</scope>
    <source>
        <strain evidence="2">FACHB-251</strain>
    </source>
</reference>
<comment type="caution">
    <text evidence="1">The sequence shown here is derived from an EMBL/GenBank/DDBJ whole genome shotgun (WGS) entry which is preliminary data.</text>
</comment>
<dbReference type="Proteomes" id="UP000662185">
    <property type="component" value="Unassembled WGS sequence"/>
</dbReference>
<evidence type="ECO:0000313" key="2">
    <source>
        <dbReference type="Proteomes" id="UP000662185"/>
    </source>
</evidence>
<evidence type="ECO:0008006" key="3">
    <source>
        <dbReference type="Google" id="ProtNLM"/>
    </source>
</evidence>
<name>A0A926WIL3_9NOST</name>
<protein>
    <recommendedName>
        <fullName evidence="3">DUF4384 domain-containing protein</fullName>
    </recommendedName>
</protein>
<proteinExistence type="predicted"/>
<keyword evidence="2" id="KW-1185">Reference proteome</keyword>
<gene>
    <name evidence="1" type="ORF">H6G06_10235</name>
</gene>
<evidence type="ECO:0000313" key="1">
    <source>
        <dbReference type="EMBL" id="MBD2293863.1"/>
    </source>
</evidence>
<organism evidence="1 2">
    <name type="scientific">Anabaena sphaerica FACHB-251</name>
    <dbReference type="NCBI Taxonomy" id="2692883"/>
    <lineage>
        <taxon>Bacteria</taxon>
        <taxon>Bacillati</taxon>
        <taxon>Cyanobacteriota</taxon>
        <taxon>Cyanophyceae</taxon>
        <taxon>Nostocales</taxon>
        <taxon>Nostocaceae</taxon>
        <taxon>Anabaena</taxon>
    </lineage>
</organism>